<feature type="region of interest" description="Disordered" evidence="8">
    <location>
        <begin position="1"/>
        <end position="36"/>
    </location>
</feature>
<dbReference type="RefSeq" id="XP_017986582.1">
    <property type="nucleotide sequence ID" value="XM_018131530.1"/>
</dbReference>
<keyword evidence="4" id="KW-0645">Protease</keyword>
<dbReference type="EMBL" id="CP014243">
    <property type="protein sequence ID" value="AMD19586.1"/>
    <property type="molecule type" value="Genomic_DNA"/>
</dbReference>
<dbReference type="InterPro" id="IPR006615">
    <property type="entry name" value="Pept_C19_DUSP"/>
</dbReference>
<evidence type="ECO:0000256" key="6">
    <source>
        <dbReference type="ARBA" id="ARBA00022801"/>
    </source>
</evidence>
<dbReference type="GO" id="GO:0004843">
    <property type="term" value="F:cysteine-type deubiquitinase activity"/>
    <property type="evidence" value="ECO:0007669"/>
    <property type="project" value="UniProtKB-EC"/>
</dbReference>
<dbReference type="Gene3D" id="3.30.2230.10">
    <property type="entry name" value="DUSP-like"/>
    <property type="match status" value="1"/>
</dbReference>
<feature type="region of interest" description="Disordered" evidence="8">
    <location>
        <begin position="1120"/>
        <end position="1160"/>
    </location>
</feature>
<organism evidence="11 12">
    <name type="scientific">Eremothecium sinecaudum</name>
    <dbReference type="NCBI Taxonomy" id="45286"/>
    <lineage>
        <taxon>Eukaryota</taxon>
        <taxon>Fungi</taxon>
        <taxon>Dikarya</taxon>
        <taxon>Ascomycota</taxon>
        <taxon>Saccharomycotina</taxon>
        <taxon>Saccharomycetes</taxon>
        <taxon>Saccharomycetales</taxon>
        <taxon>Saccharomycetaceae</taxon>
        <taxon>Eremothecium</taxon>
    </lineage>
</organism>
<dbReference type="PROSITE" id="PS50235">
    <property type="entry name" value="USP_3"/>
    <property type="match status" value="1"/>
</dbReference>
<evidence type="ECO:0000256" key="2">
    <source>
        <dbReference type="ARBA" id="ARBA00009085"/>
    </source>
</evidence>
<dbReference type="PANTHER" id="PTHR21646:SF24">
    <property type="entry name" value="UBIQUITIN CARBOXYL-TERMINAL HYDROLASE"/>
    <property type="match status" value="1"/>
</dbReference>
<evidence type="ECO:0000259" key="10">
    <source>
        <dbReference type="PROSITE" id="PS51283"/>
    </source>
</evidence>
<dbReference type="EC" id="3.4.19.12" evidence="3"/>
<feature type="region of interest" description="Disordered" evidence="8">
    <location>
        <begin position="1239"/>
        <end position="1259"/>
    </location>
</feature>
<dbReference type="Gene3D" id="3.90.70.10">
    <property type="entry name" value="Cysteine proteinases"/>
    <property type="match status" value="2"/>
</dbReference>
<feature type="domain" description="USP" evidence="9">
    <location>
        <begin position="349"/>
        <end position="1080"/>
    </location>
</feature>
<dbReference type="SUPFAM" id="SSF143791">
    <property type="entry name" value="DUSP-like"/>
    <property type="match status" value="1"/>
</dbReference>
<evidence type="ECO:0000256" key="7">
    <source>
        <dbReference type="ARBA" id="ARBA00022807"/>
    </source>
</evidence>
<dbReference type="STRING" id="45286.A0A109UXX9"/>
<dbReference type="AlphaFoldDB" id="A0A109UXX9"/>
<keyword evidence="6" id="KW-0378">Hydrolase</keyword>
<dbReference type="CDD" id="cd02674">
    <property type="entry name" value="Peptidase_C19R"/>
    <property type="match status" value="1"/>
</dbReference>
<dbReference type="GO" id="GO:0016579">
    <property type="term" value="P:protein deubiquitination"/>
    <property type="evidence" value="ECO:0007669"/>
    <property type="project" value="InterPro"/>
</dbReference>
<dbReference type="PROSITE" id="PS00972">
    <property type="entry name" value="USP_1"/>
    <property type="match status" value="1"/>
</dbReference>
<evidence type="ECO:0000256" key="8">
    <source>
        <dbReference type="SAM" id="MobiDB-lite"/>
    </source>
</evidence>
<sequence length="1259" mass="144085">MDESIEELRPTDKERSATHDLTTKQERNDDNEPSEGWKVEITDVQSSLEASCRVEISSGSDISNANAHGEEKGVITDTDSMLVDAIPNLSEQRIIINKLWADFVAQSTEGDKMYIVPSQWSNAFFDQNQTDHTALGEIDVNSVVVDYSNLLLENYESHPYVAVPEPVFLQWQIWYGLTPSSRPLYTVLVENSQGQLMVEYDRPKFRIHYLTAQEDVNSYRYSNRAPLFFTTSRLSTMRDVVTKVTQLFCGRESHLDINNTAFRTWYVKDKSTVTGGNDCLASTYKITTSVFIELPIKHLIKREQYGYSIKNYDSETIDLAIEAKTKGTDQHWASNYYIYSPLAPSKGTIGLSNLGNTCYMNAALQCLVHIPEFRDYFLYDAYEKEINSDNPLGYKGHIALAVANLIHSLFDLRRNVSIYSPRNFKTTISHLNSLFAGYQQQDSQEFLAFLLDGLHEDLNRIKEKPYVEKPELNTEDNIAKFEAIKKLADETWAKHKLRNKSVILDLFVGLYKSTLVCPECEKVSITFDPYNELTLPLPVESTWSGNIILFPHDSSPYKLEVELKKTDTYRDLKKYIANCTGIKMESLLGMEIFNHQFYSNFESTTSSSQYLPIHELISASDVVVFYEVVRSDNDLIVPVMNTIIEDGFRSAKLCGYPFFISLSEKEQCQYGALAHKLEQMFKNWSGGFNNFPLISNDGEVSLDSLPLLRDKYPNVSAEDLENELGYINPNRVPNEYYNIKIYDGKNLQNQDSRYDMAPKNENEINEIWTPAPHVTFNKIHDITENIPEYIKDAYFYKALDSVYQDRKVDICNSNVRLETGQDKYEEENNSGNQAHRVSESDMEIEYLDENHERKPLNHEMNLSLTPNSDPPLQNSQRLVGMQNAIVCEWNSRAYDEVFDNSVETNWDRPSKRINTELEAIKGKRHNEDEKTITLLDCLTLFSTPEVLGASDSWYCPNCKVHRQATKQIELWNSPDILLIQLKRFENQRSFSDKIDDVVNFPINDFDMSPYLICKDDKTSNIYDLIAVDNHYGGLGGGHYTAYVKNFVDNKWYYFDDSRVTETIPERSIAGSAYLLFYRRQTVSDYLGGEKLSVLINDARKKHDEKIKQFNDAALALYEDSKTDDEDEIEAETEKEEPSKDFESNKKGQRENLSNFTDGSIEQREIQPFKGTIASNSDYSIASLEVGEGSKLGDSNECDQNTSRRKLRLLQKTYNTQSINIASPESTSCSSSCSITDSATENVKEDQAVRKNLPDSPLIS</sequence>
<accession>A0A109UXX9</accession>
<dbReference type="PANTHER" id="PTHR21646">
    <property type="entry name" value="UBIQUITIN CARBOXYL-TERMINAL HYDROLASE"/>
    <property type="match status" value="1"/>
</dbReference>
<evidence type="ECO:0000256" key="5">
    <source>
        <dbReference type="ARBA" id="ARBA00022786"/>
    </source>
</evidence>
<evidence type="ECO:0000256" key="4">
    <source>
        <dbReference type="ARBA" id="ARBA00022670"/>
    </source>
</evidence>
<dbReference type="InterPro" id="IPR038765">
    <property type="entry name" value="Papain-like_cys_pep_sf"/>
</dbReference>
<dbReference type="InterPro" id="IPR050185">
    <property type="entry name" value="Ub_carboxyl-term_hydrolase"/>
</dbReference>
<dbReference type="GeneID" id="28722791"/>
<dbReference type="PROSITE" id="PS00973">
    <property type="entry name" value="USP_2"/>
    <property type="match status" value="1"/>
</dbReference>
<dbReference type="Pfam" id="PF00443">
    <property type="entry name" value="UCH"/>
    <property type="match status" value="1"/>
</dbReference>
<dbReference type="SUPFAM" id="SSF54001">
    <property type="entry name" value="Cysteine proteinases"/>
    <property type="match status" value="1"/>
</dbReference>
<dbReference type="InterPro" id="IPR035927">
    <property type="entry name" value="DUSP-like_sf"/>
</dbReference>
<feature type="compositionally biased region" description="Basic and acidic residues" evidence="8">
    <location>
        <begin position="1241"/>
        <end position="1252"/>
    </location>
</feature>
<dbReference type="InterPro" id="IPR028889">
    <property type="entry name" value="USP"/>
</dbReference>
<evidence type="ECO:0000256" key="1">
    <source>
        <dbReference type="ARBA" id="ARBA00000707"/>
    </source>
</evidence>
<evidence type="ECO:0000313" key="12">
    <source>
        <dbReference type="Proteomes" id="UP000243052"/>
    </source>
</evidence>
<feature type="compositionally biased region" description="Acidic residues" evidence="8">
    <location>
        <begin position="1121"/>
        <end position="1134"/>
    </location>
</feature>
<gene>
    <name evidence="11" type="ORF">AW171_hschr31426</name>
</gene>
<feature type="compositionally biased region" description="Basic and acidic residues" evidence="8">
    <location>
        <begin position="1135"/>
        <end position="1149"/>
    </location>
</feature>
<feature type="domain" description="DUSP" evidence="10">
    <location>
        <begin position="87"/>
        <end position="187"/>
    </location>
</feature>
<dbReference type="InterPro" id="IPR018200">
    <property type="entry name" value="USP_CS"/>
</dbReference>
<dbReference type="InterPro" id="IPR001394">
    <property type="entry name" value="Peptidase_C19_UCH"/>
</dbReference>
<name>A0A109UXX9_9SACH</name>
<evidence type="ECO:0000256" key="3">
    <source>
        <dbReference type="ARBA" id="ARBA00012759"/>
    </source>
</evidence>
<keyword evidence="7" id="KW-0788">Thiol protease</keyword>
<dbReference type="Pfam" id="PF06337">
    <property type="entry name" value="DUSP"/>
    <property type="match status" value="1"/>
</dbReference>
<evidence type="ECO:0000313" key="11">
    <source>
        <dbReference type="EMBL" id="AMD19586.1"/>
    </source>
</evidence>
<keyword evidence="12" id="KW-1185">Reference proteome</keyword>
<evidence type="ECO:0000259" key="9">
    <source>
        <dbReference type="PROSITE" id="PS50235"/>
    </source>
</evidence>
<dbReference type="OrthoDB" id="292964at2759"/>
<proteinExistence type="inferred from homology"/>
<dbReference type="Proteomes" id="UP000243052">
    <property type="component" value="Chromosome iii"/>
</dbReference>
<dbReference type="PROSITE" id="PS51283">
    <property type="entry name" value="DUSP"/>
    <property type="match status" value="1"/>
</dbReference>
<comment type="similarity">
    <text evidence="2">Belongs to the peptidase C19 family.</text>
</comment>
<comment type="catalytic activity">
    <reaction evidence="1">
        <text>Thiol-dependent hydrolysis of ester, thioester, amide, peptide and isopeptide bonds formed by the C-terminal Gly of ubiquitin (a 76-residue protein attached to proteins as an intracellular targeting signal).</text>
        <dbReference type="EC" id="3.4.19.12"/>
    </reaction>
</comment>
<protein>
    <recommendedName>
        <fullName evidence="3">ubiquitinyl hydrolase 1</fullName>
        <ecNumber evidence="3">3.4.19.12</ecNumber>
    </recommendedName>
</protein>
<dbReference type="GO" id="GO:0006508">
    <property type="term" value="P:proteolysis"/>
    <property type="evidence" value="ECO:0007669"/>
    <property type="project" value="UniProtKB-KW"/>
</dbReference>
<keyword evidence="5" id="KW-0833">Ubl conjugation pathway</keyword>
<feature type="compositionally biased region" description="Polar residues" evidence="8">
    <location>
        <begin position="1150"/>
        <end position="1159"/>
    </location>
</feature>
<reference evidence="11 12" key="1">
    <citation type="submission" date="2016-01" db="EMBL/GenBank/DDBJ databases">
        <title>Genome sequence of the yeast Holleya sinecauda.</title>
        <authorList>
            <person name="Dietrich F.S."/>
        </authorList>
    </citation>
    <scope>NUCLEOTIDE SEQUENCE [LARGE SCALE GENOMIC DNA]</scope>
    <source>
        <strain evidence="11 12">ATCC 58844</strain>
    </source>
</reference>